<feature type="transmembrane region" description="Helical" evidence="5">
    <location>
        <begin position="247"/>
        <end position="266"/>
    </location>
</feature>
<organism evidence="6 7">
    <name type="scientific">Pseudoalteromonas distincta</name>
    <dbReference type="NCBI Taxonomy" id="77608"/>
    <lineage>
        <taxon>Bacteria</taxon>
        <taxon>Pseudomonadati</taxon>
        <taxon>Pseudomonadota</taxon>
        <taxon>Gammaproteobacteria</taxon>
        <taxon>Alteromonadales</taxon>
        <taxon>Pseudoalteromonadaceae</taxon>
        <taxon>Pseudoalteromonas</taxon>
    </lineage>
</organism>
<dbReference type="PANTHER" id="PTHR43424">
    <property type="entry name" value="LOCUS PUTATIVE PROTEIN 1-RELATED"/>
    <property type="match status" value="1"/>
</dbReference>
<dbReference type="EMBL" id="CP040558">
    <property type="protein sequence ID" value="QCU73115.1"/>
    <property type="molecule type" value="Genomic_DNA"/>
</dbReference>
<dbReference type="Pfam" id="PF01943">
    <property type="entry name" value="Polysacc_synt"/>
    <property type="match status" value="1"/>
</dbReference>
<dbReference type="PANTHER" id="PTHR43424:SF1">
    <property type="entry name" value="LOCUS PUTATIVE PROTEIN 1-RELATED"/>
    <property type="match status" value="1"/>
</dbReference>
<dbReference type="GeneID" id="88774198"/>
<evidence type="ECO:0000256" key="1">
    <source>
        <dbReference type="ARBA" id="ARBA00004141"/>
    </source>
</evidence>
<dbReference type="InterPro" id="IPR002797">
    <property type="entry name" value="Polysacc_synth"/>
</dbReference>
<dbReference type="AlphaFoldDB" id="A0A4V1HD07"/>
<dbReference type="GO" id="GO:0016020">
    <property type="term" value="C:membrane"/>
    <property type="evidence" value="ECO:0007669"/>
    <property type="project" value="UniProtKB-SubCell"/>
</dbReference>
<comment type="subcellular location">
    <subcellularLocation>
        <location evidence="1">Membrane</location>
        <topology evidence="1">Multi-pass membrane protein</topology>
    </subcellularLocation>
</comment>
<dbReference type="Proteomes" id="UP000310065">
    <property type="component" value="Chromosome L1"/>
</dbReference>
<feature type="transmembrane region" description="Helical" evidence="5">
    <location>
        <begin position="172"/>
        <end position="195"/>
    </location>
</feature>
<keyword evidence="4 5" id="KW-0472">Membrane</keyword>
<proteinExistence type="predicted"/>
<accession>A0A4V1HD07</accession>
<feature type="transmembrane region" description="Helical" evidence="5">
    <location>
        <begin position="113"/>
        <end position="135"/>
    </location>
</feature>
<reference evidence="6 7" key="1">
    <citation type="submission" date="2019-05" db="EMBL/GenBank/DDBJ databases">
        <title>Complete genome sequence of Pseudoalteromonas sp. 16-SW-7(T) isolated from the Okhotsk Sea, Russia.</title>
        <authorList>
            <person name="Nguyen T.H."/>
            <person name="Nedashkovskaya O.I."/>
            <person name="Kim S.-G."/>
        </authorList>
    </citation>
    <scope>NUCLEOTIDE SEQUENCE [LARGE SCALE GENOMIC DNA]</scope>
    <source>
        <strain evidence="6 7">16-SW-7</strain>
    </source>
</reference>
<feature type="transmembrane region" description="Helical" evidence="5">
    <location>
        <begin position="399"/>
        <end position="420"/>
    </location>
</feature>
<evidence type="ECO:0000256" key="4">
    <source>
        <dbReference type="ARBA" id="ARBA00023136"/>
    </source>
</evidence>
<evidence type="ECO:0000313" key="7">
    <source>
        <dbReference type="Proteomes" id="UP000310065"/>
    </source>
</evidence>
<evidence type="ECO:0000256" key="2">
    <source>
        <dbReference type="ARBA" id="ARBA00022692"/>
    </source>
</evidence>
<feature type="transmembrane region" description="Helical" evidence="5">
    <location>
        <begin position="364"/>
        <end position="393"/>
    </location>
</feature>
<name>A0A4V1HD07_9GAMM</name>
<dbReference type="InterPro" id="IPR052556">
    <property type="entry name" value="PolySynth_Transporter"/>
</dbReference>
<feature type="transmembrane region" description="Helical" evidence="5">
    <location>
        <begin position="147"/>
        <end position="166"/>
    </location>
</feature>
<gene>
    <name evidence="6" type="ORF">FFU37_00960</name>
</gene>
<feature type="transmembrane region" description="Helical" evidence="5">
    <location>
        <begin position="293"/>
        <end position="320"/>
    </location>
</feature>
<evidence type="ECO:0000313" key="6">
    <source>
        <dbReference type="EMBL" id="QCU73115.1"/>
    </source>
</evidence>
<keyword evidence="2 5" id="KW-0812">Transmembrane</keyword>
<dbReference type="CDD" id="cd13128">
    <property type="entry name" value="MATE_Wzx_like"/>
    <property type="match status" value="1"/>
</dbReference>
<evidence type="ECO:0000256" key="5">
    <source>
        <dbReference type="SAM" id="Phobius"/>
    </source>
</evidence>
<protein>
    <submittedName>
        <fullName evidence="6">Flippase</fullName>
    </submittedName>
</protein>
<feature type="transmembrane region" description="Helical" evidence="5">
    <location>
        <begin position="86"/>
        <end position="107"/>
    </location>
</feature>
<keyword evidence="3 5" id="KW-1133">Transmembrane helix</keyword>
<evidence type="ECO:0000256" key="3">
    <source>
        <dbReference type="ARBA" id="ARBA00022989"/>
    </source>
</evidence>
<dbReference type="KEGG" id="pdv:FFU37_00960"/>
<sequence>MQISANIKSFISNSAWLLFDKFYRIGLGMLVSVWIARYLGPASFGELAYVISALIFFQTLSRAGLDGIVVRELSLNPKNSEEIIGSAFFIKLISGGLSYLLAVSLFYCFEGPNLTLLIALAGITLFFQSMDILELWFQSQSLNKKSVVAKLIAYSIVNIGRIFLIITEQDIIYFALFVGLEMVFAALALIIMYYQNNTFLSWTVSKKLTVKLLRESWPYLLSGLSVVLYMRVDQLLIKNLTSPESLGFYAAGVAISSQLSFIPVIIQKTITPFITRKKAESEQQYQQWIKKLFFGYAVFGWLICIPFYFFAEYLIVFLYGEVYRSSSEVLSIHVFTNLFINMGIAQTIWMVLEGKGKLALAKTLVGLCVCIICNLILIPRYGIVGAAISAVLAQASQAVLSNIILAPNIFLLQVKSLIFIKAK</sequence>
<dbReference type="RefSeq" id="WP_138488473.1">
    <property type="nucleotide sequence ID" value="NZ_CP040558.1"/>
</dbReference>
<feature type="transmembrane region" description="Helical" evidence="5">
    <location>
        <begin position="332"/>
        <end position="352"/>
    </location>
</feature>